<evidence type="ECO:0000256" key="3">
    <source>
        <dbReference type="ARBA" id="ARBA00022701"/>
    </source>
</evidence>
<comment type="subcellular location">
    <subcellularLocation>
        <location evidence="5">Cytoplasm</location>
        <location evidence="5">Cytoskeleton</location>
        <location evidence="5">Microtubule organizing center</location>
    </subcellularLocation>
</comment>
<dbReference type="Pfam" id="PF04130">
    <property type="entry name" value="GCP_C_terminal"/>
    <property type="match status" value="1"/>
</dbReference>
<dbReference type="Proteomes" id="UP001303760">
    <property type="component" value="Unassembled WGS sequence"/>
</dbReference>
<dbReference type="GO" id="GO:0000930">
    <property type="term" value="C:gamma-tubulin complex"/>
    <property type="evidence" value="ECO:0007669"/>
    <property type="project" value="TreeGrafter"/>
</dbReference>
<name>A0AAN7H9M3_9PEZI</name>
<dbReference type="Pfam" id="PF17681">
    <property type="entry name" value="GCP_N_terminal"/>
    <property type="match status" value="1"/>
</dbReference>
<accession>A0AAN7H9M3</accession>
<comment type="caution">
    <text evidence="9">The sequence shown here is derived from an EMBL/GenBank/DDBJ whole genome shotgun (WGS) entry which is preliminary data.</text>
</comment>
<dbReference type="InterPro" id="IPR042241">
    <property type="entry name" value="GCP_C_sf"/>
</dbReference>
<dbReference type="GO" id="GO:0005816">
    <property type="term" value="C:spindle pole body"/>
    <property type="evidence" value="ECO:0007669"/>
    <property type="project" value="UniProtKB-ARBA"/>
</dbReference>
<keyword evidence="4 5" id="KW-0206">Cytoskeleton</keyword>
<dbReference type="GO" id="GO:0051225">
    <property type="term" value="P:spindle assembly"/>
    <property type="evidence" value="ECO:0007669"/>
    <property type="project" value="TreeGrafter"/>
</dbReference>
<evidence type="ECO:0000259" key="7">
    <source>
        <dbReference type="Pfam" id="PF04130"/>
    </source>
</evidence>
<feature type="compositionally biased region" description="Basic and acidic residues" evidence="6">
    <location>
        <begin position="95"/>
        <end position="106"/>
    </location>
</feature>
<dbReference type="InterPro" id="IPR007259">
    <property type="entry name" value="GCP"/>
</dbReference>
<keyword evidence="10" id="KW-1185">Reference proteome</keyword>
<dbReference type="GO" id="GO:0000922">
    <property type="term" value="C:spindle pole"/>
    <property type="evidence" value="ECO:0007669"/>
    <property type="project" value="InterPro"/>
</dbReference>
<feature type="region of interest" description="Disordered" evidence="6">
    <location>
        <begin position="83"/>
        <end position="112"/>
    </location>
</feature>
<keyword evidence="2 5" id="KW-0963">Cytoplasm</keyword>
<dbReference type="GO" id="GO:0051321">
    <property type="term" value="P:meiotic cell cycle"/>
    <property type="evidence" value="ECO:0007669"/>
    <property type="project" value="TreeGrafter"/>
</dbReference>
<dbReference type="PANTHER" id="PTHR19302">
    <property type="entry name" value="GAMMA TUBULIN COMPLEX PROTEIN"/>
    <property type="match status" value="1"/>
</dbReference>
<gene>
    <name evidence="9" type="ORF">C8A03DRAFT_16746</name>
</gene>
<dbReference type="PANTHER" id="PTHR19302:SF70">
    <property type="entry name" value="GAMMA-TUBULIN COMPLEX COMPONENT 6"/>
    <property type="match status" value="1"/>
</dbReference>
<dbReference type="GO" id="GO:0005874">
    <property type="term" value="C:microtubule"/>
    <property type="evidence" value="ECO:0007669"/>
    <property type="project" value="UniProtKB-KW"/>
</dbReference>
<reference evidence="9" key="1">
    <citation type="journal article" date="2023" name="Mol. Phylogenet. Evol.">
        <title>Genome-scale phylogeny and comparative genomics of the fungal order Sordariales.</title>
        <authorList>
            <person name="Hensen N."/>
            <person name="Bonometti L."/>
            <person name="Westerberg I."/>
            <person name="Brannstrom I.O."/>
            <person name="Guillou S."/>
            <person name="Cros-Aarteil S."/>
            <person name="Calhoun S."/>
            <person name="Haridas S."/>
            <person name="Kuo A."/>
            <person name="Mondo S."/>
            <person name="Pangilinan J."/>
            <person name="Riley R."/>
            <person name="LaButti K."/>
            <person name="Andreopoulos B."/>
            <person name="Lipzen A."/>
            <person name="Chen C."/>
            <person name="Yan M."/>
            <person name="Daum C."/>
            <person name="Ng V."/>
            <person name="Clum A."/>
            <person name="Steindorff A."/>
            <person name="Ohm R.A."/>
            <person name="Martin F."/>
            <person name="Silar P."/>
            <person name="Natvig D.O."/>
            <person name="Lalanne C."/>
            <person name="Gautier V."/>
            <person name="Ament-Velasquez S.L."/>
            <person name="Kruys A."/>
            <person name="Hutchinson M.I."/>
            <person name="Powell A.J."/>
            <person name="Barry K."/>
            <person name="Miller A.N."/>
            <person name="Grigoriev I.V."/>
            <person name="Debuchy R."/>
            <person name="Gladieux P."/>
            <person name="Hiltunen Thoren M."/>
            <person name="Johannesson H."/>
        </authorList>
    </citation>
    <scope>NUCLEOTIDE SEQUENCE</scope>
    <source>
        <strain evidence="9">CBS 532.94</strain>
    </source>
</reference>
<dbReference type="GO" id="GO:0000278">
    <property type="term" value="P:mitotic cell cycle"/>
    <property type="evidence" value="ECO:0007669"/>
    <property type="project" value="TreeGrafter"/>
</dbReference>
<dbReference type="GO" id="GO:0031122">
    <property type="term" value="P:cytoplasmic microtubule organization"/>
    <property type="evidence" value="ECO:0007669"/>
    <property type="project" value="TreeGrafter"/>
</dbReference>
<dbReference type="EMBL" id="MU860181">
    <property type="protein sequence ID" value="KAK4236627.1"/>
    <property type="molecule type" value="Genomic_DNA"/>
</dbReference>
<sequence>MADQEDDPSDLFAIPDFWRSSSWLDQHLEGESPLFTFDLQNAACLDASQSLISPTRVPVRKIADDNEDVFFKLPSLLRELADQEVKQHTPNSKPPDQHVEAEREPETSLSADDEDLWLSPVEKTERPSKYQTWEGFEQEDQGPCPPLFVTEAGPAAFDALLASKEAHDNAAPDILDARIYCACLLSLALGRSSILFSWDPEQSSFVKTAPALRVPGLSLESIKAIDRLCLDCGNSARHLQTFADATYSAAASPTRVALAGVVDRLVTVVRSELNNRSRDARSILQLQSIVQPVSSVLCYFKGLVKKLSREESDEGVLSCLFQEAQASEYRDELLREVTREVLRILSKPWTDFVEEWIGLKAEEGVPVTKAGPGKCFVKVADKMWVDDQGHELDEADYFLDEDKLPTFIPEDMAQTIFETGRNLRFLREHQAEHPLSRLDVVTLAMPPKLEWKFDWAAVSKLEARVNEYRNAVSRAIQGLPPKSHRGEPISPGVKKRKFSAIELEYFGKLEAEVEATIIASMRYLDQPPENRVPQDELARLLQDRLYRTTTDMSLESDKLSPHWALAPLLSFGPVIEAQSSLVNQECMKLLFRSHHLRTHIDLLRQSFLLGNGLLCSRLSHALFDPNLNTAEHRAGVALGGGMMGLRLGGRQTWPPSSSELRLALMGILSECYEPPYPAPADQTAPSRGTKSDLPGDLSFAVRDLSQEEIDRCMDPDSLEALDFLRLSYKPPAPLRPVMAPTVLLKYDRIFKLLLRVLRMLYVANELFATTNSHTEESNASLRFRIEARHFIRQVASYFFDVGTTAPWRRFEAWLDRVEAESSAECEPVEPAAGARRNNSSNKKAYSPDALRERQEQVLDEIMSVLLLRKRQAPVLRLLEDTYGVVLRFAKGLSQRTRARGAEAGKREESPEELYRLFRKKVEVFVTVCRGLGEKMGTGTSSSGGEGGGGGNPVEQLLAMLDISGYYGKRTGV</sequence>
<dbReference type="GO" id="GO:0043015">
    <property type="term" value="F:gamma-tubulin binding"/>
    <property type="evidence" value="ECO:0007669"/>
    <property type="project" value="InterPro"/>
</dbReference>
<evidence type="ECO:0000313" key="9">
    <source>
        <dbReference type="EMBL" id="KAK4236627.1"/>
    </source>
</evidence>
<dbReference type="GO" id="GO:0051011">
    <property type="term" value="F:microtubule minus-end binding"/>
    <property type="evidence" value="ECO:0007669"/>
    <property type="project" value="TreeGrafter"/>
</dbReference>
<feature type="domain" description="Gamma tubulin complex component C-terminal" evidence="7">
    <location>
        <begin position="596"/>
        <end position="966"/>
    </location>
</feature>
<dbReference type="InterPro" id="IPR040457">
    <property type="entry name" value="GCP_C"/>
</dbReference>
<proteinExistence type="inferred from homology"/>
<dbReference type="Gene3D" id="1.20.120.1900">
    <property type="entry name" value="Gamma-tubulin complex, C-terminal domain"/>
    <property type="match status" value="1"/>
</dbReference>
<feature type="domain" description="Gamma tubulin complex component protein N-terminal" evidence="8">
    <location>
        <begin position="184"/>
        <end position="591"/>
    </location>
</feature>
<evidence type="ECO:0000256" key="6">
    <source>
        <dbReference type="SAM" id="MobiDB-lite"/>
    </source>
</evidence>
<dbReference type="GO" id="GO:0007020">
    <property type="term" value="P:microtubule nucleation"/>
    <property type="evidence" value="ECO:0007669"/>
    <property type="project" value="InterPro"/>
</dbReference>
<reference evidence="9" key="2">
    <citation type="submission" date="2023-05" db="EMBL/GenBank/DDBJ databases">
        <authorList>
            <consortium name="Lawrence Berkeley National Laboratory"/>
            <person name="Steindorff A."/>
            <person name="Hensen N."/>
            <person name="Bonometti L."/>
            <person name="Westerberg I."/>
            <person name="Brannstrom I.O."/>
            <person name="Guillou S."/>
            <person name="Cros-Aarteil S."/>
            <person name="Calhoun S."/>
            <person name="Haridas S."/>
            <person name="Kuo A."/>
            <person name="Mondo S."/>
            <person name="Pangilinan J."/>
            <person name="Riley R."/>
            <person name="Labutti K."/>
            <person name="Andreopoulos B."/>
            <person name="Lipzen A."/>
            <person name="Chen C."/>
            <person name="Yanf M."/>
            <person name="Daum C."/>
            <person name="Ng V."/>
            <person name="Clum A."/>
            <person name="Ohm R."/>
            <person name="Martin F."/>
            <person name="Silar P."/>
            <person name="Natvig D."/>
            <person name="Lalanne C."/>
            <person name="Gautier V."/>
            <person name="Ament-Velasquez S.L."/>
            <person name="Kruys A."/>
            <person name="Hutchinson M.I."/>
            <person name="Powell A.J."/>
            <person name="Barry K."/>
            <person name="Miller A.N."/>
            <person name="Grigoriev I.V."/>
            <person name="Debuchy R."/>
            <person name="Gladieux P."/>
            <person name="Thoren M.H."/>
            <person name="Johannesson H."/>
        </authorList>
    </citation>
    <scope>NUCLEOTIDE SEQUENCE</scope>
    <source>
        <strain evidence="9">CBS 532.94</strain>
    </source>
</reference>
<dbReference type="FunFam" id="1.20.120.1900:FF:000013">
    <property type="entry name" value="Spindle pole body component"/>
    <property type="match status" value="1"/>
</dbReference>
<evidence type="ECO:0000313" key="10">
    <source>
        <dbReference type="Proteomes" id="UP001303760"/>
    </source>
</evidence>
<evidence type="ECO:0000256" key="1">
    <source>
        <dbReference type="ARBA" id="ARBA00010337"/>
    </source>
</evidence>
<evidence type="ECO:0000256" key="5">
    <source>
        <dbReference type="RuleBase" id="RU363050"/>
    </source>
</evidence>
<dbReference type="InterPro" id="IPR041470">
    <property type="entry name" value="GCP_N"/>
</dbReference>
<organism evidence="9 10">
    <name type="scientific">Achaetomium macrosporum</name>
    <dbReference type="NCBI Taxonomy" id="79813"/>
    <lineage>
        <taxon>Eukaryota</taxon>
        <taxon>Fungi</taxon>
        <taxon>Dikarya</taxon>
        <taxon>Ascomycota</taxon>
        <taxon>Pezizomycotina</taxon>
        <taxon>Sordariomycetes</taxon>
        <taxon>Sordariomycetidae</taxon>
        <taxon>Sordariales</taxon>
        <taxon>Chaetomiaceae</taxon>
        <taxon>Achaetomium</taxon>
    </lineage>
</organism>
<dbReference type="AlphaFoldDB" id="A0AAN7H9M3"/>
<evidence type="ECO:0000259" key="8">
    <source>
        <dbReference type="Pfam" id="PF17681"/>
    </source>
</evidence>
<protein>
    <recommendedName>
        <fullName evidence="5">Spindle pole body component</fullName>
    </recommendedName>
</protein>
<keyword evidence="3 5" id="KW-0493">Microtubule</keyword>
<feature type="region of interest" description="Disordered" evidence="6">
    <location>
        <begin position="825"/>
        <end position="849"/>
    </location>
</feature>
<evidence type="ECO:0000256" key="2">
    <source>
        <dbReference type="ARBA" id="ARBA00022490"/>
    </source>
</evidence>
<comment type="similarity">
    <text evidence="1 5">Belongs to the TUBGCP family.</text>
</comment>
<evidence type="ECO:0000256" key="4">
    <source>
        <dbReference type="ARBA" id="ARBA00023212"/>
    </source>
</evidence>